<keyword evidence="4 6" id="KW-0274">FAD</keyword>
<dbReference type="GO" id="GO:0050660">
    <property type="term" value="F:flavin adenine dinucleotide binding"/>
    <property type="evidence" value="ECO:0007669"/>
    <property type="project" value="InterPro"/>
</dbReference>
<dbReference type="AlphaFoldDB" id="A0A1T5FTH0"/>
<dbReference type="Pfam" id="PF00441">
    <property type="entry name" value="Acyl-CoA_dh_1"/>
    <property type="match status" value="1"/>
</dbReference>
<dbReference type="Pfam" id="PF02771">
    <property type="entry name" value="Acyl-CoA_dh_N"/>
    <property type="match status" value="1"/>
</dbReference>
<keyword evidence="3 6" id="KW-0285">Flavoprotein</keyword>
<comment type="similarity">
    <text evidence="2 6">Belongs to the acyl-CoA dehydrogenase family.</text>
</comment>
<dbReference type="FunFam" id="1.20.140.10:FF:000001">
    <property type="entry name" value="Acyl-CoA dehydrogenase"/>
    <property type="match status" value="1"/>
</dbReference>
<dbReference type="OrthoDB" id="9780544at2"/>
<dbReference type="InterPro" id="IPR013786">
    <property type="entry name" value="AcylCoA_DH/ox_N"/>
</dbReference>
<organism evidence="10 11">
    <name type="scientific">Rhizorhabdus histidinilytica</name>
    <dbReference type="NCBI Taxonomy" id="439228"/>
    <lineage>
        <taxon>Bacteria</taxon>
        <taxon>Pseudomonadati</taxon>
        <taxon>Pseudomonadota</taxon>
        <taxon>Alphaproteobacteria</taxon>
        <taxon>Sphingomonadales</taxon>
        <taxon>Sphingomonadaceae</taxon>
        <taxon>Rhizorhabdus</taxon>
    </lineage>
</organism>
<keyword evidence="11" id="KW-1185">Reference proteome</keyword>
<evidence type="ECO:0000256" key="5">
    <source>
        <dbReference type="ARBA" id="ARBA00023002"/>
    </source>
</evidence>
<proteinExistence type="inferred from homology"/>
<protein>
    <submittedName>
        <fullName evidence="10">Acyl-CoA dehydrogenase</fullName>
    </submittedName>
</protein>
<evidence type="ECO:0000256" key="2">
    <source>
        <dbReference type="ARBA" id="ARBA00009347"/>
    </source>
</evidence>
<feature type="domain" description="Acyl-CoA oxidase/dehydrogenase middle" evidence="8">
    <location>
        <begin position="130"/>
        <end position="222"/>
    </location>
</feature>
<dbReference type="SUPFAM" id="SSF47203">
    <property type="entry name" value="Acyl-CoA dehydrogenase C-terminal domain-like"/>
    <property type="match status" value="1"/>
</dbReference>
<dbReference type="Gene3D" id="1.20.140.10">
    <property type="entry name" value="Butyryl-CoA Dehydrogenase, subunit A, domain 3"/>
    <property type="match status" value="1"/>
</dbReference>
<evidence type="ECO:0000259" key="7">
    <source>
        <dbReference type="Pfam" id="PF00441"/>
    </source>
</evidence>
<dbReference type="STRING" id="439228.SAMN06295920_110214"/>
<evidence type="ECO:0000256" key="4">
    <source>
        <dbReference type="ARBA" id="ARBA00022827"/>
    </source>
</evidence>
<dbReference type="InterPro" id="IPR037069">
    <property type="entry name" value="AcylCoA_DH/ox_N_sf"/>
</dbReference>
<dbReference type="PANTHER" id="PTHR43884:SF22">
    <property type="entry name" value="BLR3437 PROTEIN"/>
    <property type="match status" value="1"/>
</dbReference>
<sequence length="393" mass="42012">MADQTYLSWPFFEQRHRSYAADLEAWCRTHADALHAEGSDVDADCRHLVKLLGQADFLRATVPSNHGGLNSPVDVRTLCLSRQILAYHSGLADFVFAMQGLGTGAISLFGSEAIKQAYLPKVAAGEMIAGFALSEKEAGSDVAAMTTSARRVEGGWIIDGEKTWISNGTIADLLTVFARSGEAPGARGISAFAFPTATKGFSITERIDVIAPHPLATIRFDECFVPDDHLLGEAGQGFKVAMATLDMLRSTVGAAALGFARRATDEALGRATSRELFGAPLSDLQLTQAALADMALGNDSSALLIYRAAWAKDQGQPRITREAAMAKLHATDTAQLTIDKAVQLFGGAGVVRGNMVERLYREIRALRIYEGASEVQKVVIARAAIAEAQGRKA</sequence>
<dbReference type="Proteomes" id="UP000189818">
    <property type="component" value="Unassembled WGS sequence"/>
</dbReference>
<dbReference type="Gene3D" id="2.40.110.10">
    <property type="entry name" value="Butyryl-CoA Dehydrogenase, subunit A, domain 2"/>
    <property type="match status" value="1"/>
</dbReference>
<dbReference type="InterPro" id="IPR006089">
    <property type="entry name" value="Acyl-CoA_DH_CS"/>
</dbReference>
<reference evidence="11" key="1">
    <citation type="submission" date="2017-02" db="EMBL/GenBank/DDBJ databases">
        <authorList>
            <person name="Varghese N."/>
            <person name="Submissions S."/>
        </authorList>
    </citation>
    <scope>NUCLEOTIDE SEQUENCE [LARGE SCALE GENOMIC DNA]</scope>
    <source>
        <strain evidence="11">UM2</strain>
    </source>
</reference>
<dbReference type="EMBL" id="FUYM01000010">
    <property type="protein sequence ID" value="SKB99469.1"/>
    <property type="molecule type" value="Genomic_DNA"/>
</dbReference>
<dbReference type="InterPro" id="IPR036250">
    <property type="entry name" value="AcylCo_DH-like_C"/>
</dbReference>
<feature type="domain" description="Acyl-CoA dehydrogenase/oxidase N-terminal" evidence="9">
    <location>
        <begin position="22"/>
        <end position="126"/>
    </location>
</feature>
<evidence type="ECO:0000259" key="9">
    <source>
        <dbReference type="Pfam" id="PF02771"/>
    </source>
</evidence>
<name>A0A1T5FTH0_9SPHN</name>
<dbReference type="InterPro" id="IPR009075">
    <property type="entry name" value="AcylCo_DH/oxidase_C"/>
</dbReference>
<dbReference type="InterPro" id="IPR009100">
    <property type="entry name" value="AcylCoA_DH/oxidase_NM_dom_sf"/>
</dbReference>
<evidence type="ECO:0000313" key="11">
    <source>
        <dbReference type="Proteomes" id="UP000189818"/>
    </source>
</evidence>
<keyword evidence="5 6" id="KW-0560">Oxidoreductase</keyword>
<evidence type="ECO:0000259" key="8">
    <source>
        <dbReference type="Pfam" id="PF02770"/>
    </source>
</evidence>
<dbReference type="Gene3D" id="1.10.540.10">
    <property type="entry name" value="Acyl-CoA dehydrogenase/oxidase, N-terminal domain"/>
    <property type="match status" value="1"/>
</dbReference>
<dbReference type="PIRSF" id="PIRSF016578">
    <property type="entry name" value="HsaA"/>
    <property type="match status" value="1"/>
</dbReference>
<dbReference type="GO" id="GO:0003995">
    <property type="term" value="F:acyl-CoA dehydrogenase activity"/>
    <property type="evidence" value="ECO:0007669"/>
    <property type="project" value="InterPro"/>
</dbReference>
<dbReference type="PROSITE" id="PS00072">
    <property type="entry name" value="ACYL_COA_DH_1"/>
    <property type="match status" value="1"/>
</dbReference>
<dbReference type="InterPro" id="IPR006091">
    <property type="entry name" value="Acyl-CoA_Oxase/DH_mid-dom"/>
</dbReference>
<evidence type="ECO:0000256" key="6">
    <source>
        <dbReference type="RuleBase" id="RU362125"/>
    </source>
</evidence>
<evidence type="ECO:0000313" key="10">
    <source>
        <dbReference type="EMBL" id="SKB99469.1"/>
    </source>
</evidence>
<accession>A0A1T5FTH0</accession>
<dbReference type="InterPro" id="IPR046373">
    <property type="entry name" value="Acyl-CoA_Oxase/DH_mid-dom_sf"/>
</dbReference>
<dbReference type="Pfam" id="PF02770">
    <property type="entry name" value="Acyl-CoA_dh_M"/>
    <property type="match status" value="1"/>
</dbReference>
<dbReference type="PANTHER" id="PTHR43884">
    <property type="entry name" value="ACYL-COA DEHYDROGENASE"/>
    <property type="match status" value="1"/>
</dbReference>
<evidence type="ECO:0000256" key="3">
    <source>
        <dbReference type="ARBA" id="ARBA00022630"/>
    </source>
</evidence>
<evidence type="ECO:0000256" key="1">
    <source>
        <dbReference type="ARBA" id="ARBA00001974"/>
    </source>
</evidence>
<dbReference type="RefSeq" id="WP_079650004.1">
    <property type="nucleotide sequence ID" value="NZ_FUYM01000010.1"/>
</dbReference>
<dbReference type="SUPFAM" id="SSF56645">
    <property type="entry name" value="Acyl-CoA dehydrogenase NM domain-like"/>
    <property type="match status" value="1"/>
</dbReference>
<feature type="domain" description="Acyl-CoA dehydrogenase/oxidase C-terminal" evidence="7">
    <location>
        <begin position="235"/>
        <end position="384"/>
    </location>
</feature>
<comment type="cofactor">
    <cofactor evidence="1 6">
        <name>FAD</name>
        <dbReference type="ChEBI" id="CHEBI:57692"/>
    </cofactor>
</comment>
<gene>
    <name evidence="10" type="ORF">SAMN06295920_110214</name>
</gene>